<protein>
    <submittedName>
        <fullName evidence="12">ABC transporter ATP-binding protein</fullName>
    </submittedName>
</protein>
<dbReference type="GO" id="GO:0005886">
    <property type="term" value="C:plasma membrane"/>
    <property type="evidence" value="ECO:0007669"/>
    <property type="project" value="UniProtKB-SubCell"/>
</dbReference>
<keyword evidence="6 12" id="KW-0067">ATP-binding</keyword>
<dbReference type="PROSITE" id="PS00211">
    <property type="entry name" value="ABC_TRANSPORTER_1"/>
    <property type="match status" value="1"/>
</dbReference>
<keyword evidence="8 9" id="KW-0472">Membrane</keyword>
<dbReference type="GO" id="GO:0016887">
    <property type="term" value="F:ATP hydrolysis activity"/>
    <property type="evidence" value="ECO:0007669"/>
    <property type="project" value="InterPro"/>
</dbReference>
<evidence type="ECO:0000256" key="4">
    <source>
        <dbReference type="ARBA" id="ARBA00022692"/>
    </source>
</evidence>
<keyword evidence="4 9" id="KW-0812">Transmembrane</keyword>
<dbReference type="AlphaFoldDB" id="A0A1Z4KMV4"/>
<feature type="transmembrane region" description="Helical" evidence="9">
    <location>
        <begin position="52"/>
        <end position="72"/>
    </location>
</feature>
<evidence type="ECO:0000259" key="10">
    <source>
        <dbReference type="PROSITE" id="PS50893"/>
    </source>
</evidence>
<evidence type="ECO:0000313" key="12">
    <source>
        <dbReference type="EMBL" id="BAY70341.1"/>
    </source>
</evidence>
<comment type="subcellular location">
    <subcellularLocation>
        <location evidence="1">Cell membrane</location>
        <topology evidence="1">Multi-pass membrane protein</topology>
    </subcellularLocation>
</comment>
<dbReference type="GO" id="GO:0034040">
    <property type="term" value="F:ATPase-coupled lipid transmembrane transporter activity"/>
    <property type="evidence" value="ECO:0007669"/>
    <property type="project" value="TreeGrafter"/>
</dbReference>
<dbReference type="SUPFAM" id="SSF90123">
    <property type="entry name" value="ABC transporter transmembrane region"/>
    <property type="match status" value="1"/>
</dbReference>
<evidence type="ECO:0000256" key="9">
    <source>
        <dbReference type="SAM" id="Phobius"/>
    </source>
</evidence>
<gene>
    <name evidence="12" type="ORF">NIES23_31450</name>
</gene>
<evidence type="ECO:0000256" key="8">
    <source>
        <dbReference type="ARBA" id="ARBA00023136"/>
    </source>
</evidence>
<dbReference type="InterPro" id="IPR011527">
    <property type="entry name" value="ABC1_TM_dom"/>
</dbReference>
<dbReference type="InterPro" id="IPR003439">
    <property type="entry name" value="ABC_transporter-like_ATP-bd"/>
</dbReference>
<dbReference type="FunFam" id="3.40.50.300:FF:000221">
    <property type="entry name" value="Multidrug ABC transporter ATP-binding protein"/>
    <property type="match status" value="1"/>
</dbReference>
<dbReference type="InterPro" id="IPR039421">
    <property type="entry name" value="Type_1_exporter"/>
</dbReference>
<organism evidence="12 13">
    <name type="scientific">Trichormus variabilis NIES-23</name>
    <dbReference type="NCBI Taxonomy" id="1973479"/>
    <lineage>
        <taxon>Bacteria</taxon>
        <taxon>Bacillati</taxon>
        <taxon>Cyanobacteriota</taxon>
        <taxon>Cyanophyceae</taxon>
        <taxon>Nostocales</taxon>
        <taxon>Nostocaceae</taxon>
        <taxon>Trichormus</taxon>
    </lineage>
</organism>
<keyword evidence="3" id="KW-1003">Cell membrane</keyword>
<dbReference type="InterPro" id="IPR027417">
    <property type="entry name" value="P-loop_NTPase"/>
</dbReference>
<reference evidence="12 13" key="1">
    <citation type="submission" date="2017-06" db="EMBL/GenBank/DDBJ databases">
        <title>Genome sequencing of cyanobaciteial culture collection at National Institute for Environmental Studies (NIES).</title>
        <authorList>
            <person name="Hirose Y."/>
            <person name="Shimura Y."/>
            <person name="Fujisawa T."/>
            <person name="Nakamura Y."/>
            <person name="Kawachi M."/>
        </authorList>
    </citation>
    <scope>NUCLEOTIDE SEQUENCE [LARGE SCALE GENOMIC DNA]</scope>
    <source>
        <strain evidence="12 13">NIES-23</strain>
    </source>
</reference>
<feature type="domain" description="ABC transmembrane type-1" evidence="11">
    <location>
        <begin position="19"/>
        <end position="301"/>
    </location>
</feature>
<feature type="transmembrane region" description="Helical" evidence="9">
    <location>
        <begin position="278"/>
        <end position="300"/>
    </location>
</feature>
<feature type="transmembrane region" description="Helical" evidence="9">
    <location>
        <begin position="159"/>
        <end position="178"/>
    </location>
</feature>
<evidence type="ECO:0000256" key="3">
    <source>
        <dbReference type="ARBA" id="ARBA00022475"/>
    </source>
</evidence>
<dbReference type="EMBL" id="AP018216">
    <property type="protein sequence ID" value="BAY70341.1"/>
    <property type="molecule type" value="Genomic_DNA"/>
</dbReference>
<dbReference type="Gene3D" id="1.20.1560.10">
    <property type="entry name" value="ABC transporter type 1, transmembrane domain"/>
    <property type="match status" value="1"/>
</dbReference>
<evidence type="ECO:0000313" key="13">
    <source>
        <dbReference type="Proteomes" id="UP000217507"/>
    </source>
</evidence>
<evidence type="ECO:0000256" key="6">
    <source>
        <dbReference type="ARBA" id="ARBA00022840"/>
    </source>
</evidence>
<dbReference type="InterPro" id="IPR017871">
    <property type="entry name" value="ABC_transporter-like_CS"/>
</dbReference>
<dbReference type="PANTHER" id="PTHR24221">
    <property type="entry name" value="ATP-BINDING CASSETTE SUB-FAMILY B"/>
    <property type="match status" value="1"/>
</dbReference>
<evidence type="ECO:0000256" key="2">
    <source>
        <dbReference type="ARBA" id="ARBA00022448"/>
    </source>
</evidence>
<evidence type="ECO:0000256" key="1">
    <source>
        <dbReference type="ARBA" id="ARBA00004651"/>
    </source>
</evidence>
<dbReference type="PANTHER" id="PTHR24221:SF654">
    <property type="entry name" value="ATP-BINDING CASSETTE SUB-FAMILY B MEMBER 6"/>
    <property type="match status" value="1"/>
</dbReference>
<name>A0A1Z4KMV4_ANAVA</name>
<dbReference type="GO" id="GO:0005524">
    <property type="term" value="F:ATP binding"/>
    <property type="evidence" value="ECO:0007669"/>
    <property type="project" value="UniProtKB-KW"/>
</dbReference>
<evidence type="ECO:0000256" key="5">
    <source>
        <dbReference type="ARBA" id="ARBA00022741"/>
    </source>
</evidence>
<dbReference type="PROSITE" id="PS50893">
    <property type="entry name" value="ABC_TRANSPORTER_2"/>
    <property type="match status" value="1"/>
</dbReference>
<dbReference type="Proteomes" id="UP000217507">
    <property type="component" value="Chromosome"/>
</dbReference>
<proteinExistence type="predicted"/>
<dbReference type="Pfam" id="PF00005">
    <property type="entry name" value="ABC_tran"/>
    <property type="match status" value="1"/>
</dbReference>
<feature type="domain" description="ABC transporter" evidence="10">
    <location>
        <begin position="335"/>
        <end position="572"/>
    </location>
</feature>
<keyword evidence="2" id="KW-0813">Transport</keyword>
<feature type="transmembrane region" description="Helical" evidence="9">
    <location>
        <begin position="243"/>
        <end position="266"/>
    </location>
</feature>
<dbReference type="CDD" id="cd18542">
    <property type="entry name" value="ABC_6TM_YknU_like"/>
    <property type="match status" value="1"/>
</dbReference>
<keyword evidence="5" id="KW-0547">Nucleotide-binding</keyword>
<dbReference type="SMART" id="SM00382">
    <property type="entry name" value="AAA"/>
    <property type="match status" value="1"/>
</dbReference>
<evidence type="ECO:0000259" key="11">
    <source>
        <dbReference type="PROSITE" id="PS50929"/>
    </source>
</evidence>
<feature type="transmembrane region" description="Helical" evidence="9">
    <location>
        <begin position="134"/>
        <end position="153"/>
    </location>
</feature>
<dbReference type="PROSITE" id="PS50929">
    <property type="entry name" value="ABC_TM1F"/>
    <property type="match status" value="1"/>
</dbReference>
<dbReference type="InterPro" id="IPR003593">
    <property type="entry name" value="AAA+_ATPase"/>
</dbReference>
<dbReference type="InterPro" id="IPR036640">
    <property type="entry name" value="ABC1_TM_sf"/>
</dbReference>
<dbReference type="SUPFAM" id="SSF52540">
    <property type="entry name" value="P-loop containing nucleoside triphosphate hydrolases"/>
    <property type="match status" value="1"/>
</dbReference>
<evidence type="ECO:0000256" key="7">
    <source>
        <dbReference type="ARBA" id="ARBA00022989"/>
    </source>
</evidence>
<dbReference type="Gene3D" id="3.40.50.300">
    <property type="entry name" value="P-loop containing nucleotide triphosphate hydrolases"/>
    <property type="match status" value="1"/>
</dbReference>
<keyword evidence="7 9" id="KW-1133">Transmembrane helix</keyword>
<sequence>MQAIGRVLESLRNYRLISLGALFSLLLLTVANAVTPQLFRWGIDQGIVKKDLQIVLYSAAWMVVAAIARGVFNFGQSYLAEAASQGVAYELRNKIFSKIQNLSFSYHDQSQTSQLLTRVTSDIEQIRTFIGTSLIQVISGIVTLISAAVILLIMNWQLAIITLTVVPMSGWLMARFITQNDRLFRQVQEQLSDLNAVLQENLIGIRVVKAFVRESAERSRYTGLNDALVTANMKTIRAIRNTFPFIFLLSNLVTLAVFGYGGAQVIGNTFSIGELVAFNAYLILILQPILLIGFAAPAIAQAAASAQRVYEVVDAAVEIRDRADAIPFETCGGRITFENVSFRYPGAATEALKDVSFETKPNELIAILGMTGSGKSTVMNLIPRFYDVTKGAIRIDGQDVRDFTLNSLRKHIGIVFQETTLFSGTIRENIAYAKPKASLEQVMEVAKTAQIHDFIMSLPDGYETIVGERGVGLSGGQKQRIAIARTLLTDYSILILDDSTSAVDAKTAAEIQAELDSMMRQKACVTFVVAQRISTVKNADRIFLIDKGRLAAQGTHEELMQTSPLYGAILESQVKKRQEAEERGSRGAGET</sequence>
<accession>A0A1Z4KMV4</accession>
<dbReference type="GO" id="GO:0140359">
    <property type="term" value="F:ABC-type transporter activity"/>
    <property type="evidence" value="ECO:0007669"/>
    <property type="project" value="InterPro"/>
</dbReference>
<dbReference type="Pfam" id="PF00664">
    <property type="entry name" value="ABC_membrane"/>
    <property type="match status" value="1"/>
</dbReference>